<sequence>MAVPSSNSCVDIRDPTIEGWLDKQSRILRIWKKRWVVLHKSKLYTFRNEKEYVNPTEIIDLSVFSSVKSSEDVTRRSNSFDVYSTEYGFSLSAATPALKEAWIRAIGKDIVMARTNYWQEDTDAYGE</sequence>
<dbReference type="Pfam" id="PF00169">
    <property type="entry name" value="PH"/>
    <property type="match status" value="1"/>
</dbReference>
<evidence type="ECO:0000313" key="2">
    <source>
        <dbReference type="EMBL" id="CRZ10462.1"/>
    </source>
</evidence>
<feature type="domain" description="PH" evidence="1">
    <location>
        <begin position="14"/>
        <end position="111"/>
    </location>
</feature>
<dbReference type="SMART" id="SM00233">
    <property type="entry name" value="PH"/>
    <property type="match status" value="1"/>
</dbReference>
<organism evidence="2">
    <name type="scientific">Spongospora subterranea</name>
    <dbReference type="NCBI Taxonomy" id="70186"/>
    <lineage>
        <taxon>Eukaryota</taxon>
        <taxon>Sar</taxon>
        <taxon>Rhizaria</taxon>
        <taxon>Endomyxa</taxon>
        <taxon>Phytomyxea</taxon>
        <taxon>Plasmodiophorida</taxon>
        <taxon>Plasmodiophoridae</taxon>
        <taxon>Spongospora</taxon>
    </lineage>
</organism>
<dbReference type="PANTHER" id="PTHR14336:SF8">
    <property type="entry name" value="PROTEIN OPY1"/>
    <property type="match status" value="1"/>
</dbReference>
<dbReference type="SUPFAM" id="SSF50729">
    <property type="entry name" value="PH domain-like"/>
    <property type="match status" value="1"/>
</dbReference>
<name>A0A0H5R9V5_9EUKA</name>
<dbReference type="PANTHER" id="PTHR14336">
    <property type="entry name" value="TANDEM PH DOMAIN CONTAINING PROTEIN"/>
    <property type="match status" value="1"/>
</dbReference>
<accession>A0A0H5R9V5</accession>
<dbReference type="InterPro" id="IPR011993">
    <property type="entry name" value="PH-like_dom_sf"/>
</dbReference>
<reference evidence="2" key="1">
    <citation type="submission" date="2015-04" db="EMBL/GenBank/DDBJ databases">
        <title>The genome sequence of the plant pathogenic Rhizarian Plasmodiophora brassicae reveals insights in its biotrophic life cycle and the origin of chitin synthesis.</title>
        <authorList>
            <person name="Schwelm A."/>
            <person name="Fogelqvist J."/>
            <person name="Knaust A."/>
            <person name="Julke S."/>
            <person name="Lilja T."/>
            <person name="Dhandapani V."/>
            <person name="Bonilla-Rosso G."/>
            <person name="Karlsson M."/>
            <person name="Shevchenko A."/>
            <person name="Choi S.R."/>
            <person name="Kim H.G."/>
            <person name="Park J.Y."/>
            <person name="Lim Y.P."/>
            <person name="Ludwig-Muller J."/>
            <person name="Dixelius C."/>
        </authorList>
    </citation>
    <scope>NUCLEOTIDE SEQUENCE</scope>
    <source>
        <tissue evidence="2">Potato root galls</tissue>
    </source>
</reference>
<evidence type="ECO:0000259" key="1">
    <source>
        <dbReference type="PROSITE" id="PS50003"/>
    </source>
</evidence>
<dbReference type="EMBL" id="HACM01010020">
    <property type="protein sequence ID" value="CRZ10462.1"/>
    <property type="molecule type" value="Transcribed_RNA"/>
</dbReference>
<dbReference type="Gene3D" id="2.30.29.30">
    <property type="entry name" value="Pleckstrin-homology domain (PH domain)/Phosphotyrosine-binding domain (PTB)"/>
    <property type="match status" value="1"/>
</dbReference>
<dbReference type="FunFam" id="2.30.29.30:FF:000286">
    <property type="entry name" value="PH-protein kinase domain containing protein"/>
    <property type="match status" value="1"/>
</dbReference>
<dbReference type="InterPro" id="IPR051707">
    <property type="entry name" value="PI-Interact_SigTrans_Reg"/>
</dbReference>
<protein>
    <recommendedName>
        <fullName evidence="1">PH domain-containing protein</fullName>
    </recommendedName>
</protein>
<dbReference type="InterPro" id="IPR001849">
    <property type="entry name" value="PH_domain"/>
</dbReference>
<proteinExistence type="predicted"/>
<dbReference type="PROSITE" id="PS50003">
    <property type="entry name" value="PH_DOMAIN"/>
    <property type="match status" value="1"/>
</dbReference>
<dbReference type="AlphaFoldDB" id="A0A0H5R9V5"/>